<dbReference type="EMBL" id="CP108195">
    <property type="protein sequence ID" value="WTS19153.1"/>
    <property type="molecule type" value="Genomic_DNA"/>
</dbReference>
<reference evidence="2" key="1">
    <citation type="submission" date="2022-10" db="EMBL/GenBank/DDBJ databases">
        <title>The complete genomes of actinobacterial strains from the NBC collection.</title>
        <authorList>
            <person name="Joergensen T.S."/>
            <person name="Alvarez Arevalo M."/>
            <person name="Sterndorff E.B."/>
            <person name="Faurdal D."/>
            <person name="Vuksanovic O."/>
            <person name="Mourched A.-S."/>
            <person name="Charusanti P."/>
            <person name="Shaw S."/>
            <person name="Blin K."/>
            <person name="Weber T."/>
        </authorList>
    </citation>
    <scope>NUCLEOTIDE SEQUENCE</scope>
    <source>
        <strain evidence="2">NBC_00119</strain>
    </source>
</reference>
<evidence type="ECO:0000313" key="2">
    <source>
        <dbReference type="EMBL" id="WTS19153.1"/>
    </source>
</evidence>
<organism evidence="2">
    <name type="scientific">Streptomyces sp. NBC_00119</name>
    <dbReference type="NCBI Taxonomy" id="2975659"/>
    <lineage>
        <taxon>Bacteria</taxon>
        <taxon>Bacillati</taxon>
        <taxon>Actinomycetota</taxon>
        <taxon>Actinomycetes</taxon>
        <taxon>Kitasatosporales</taxon>
        <taxon>Streptomycetaceae</taxon>
        <taxon>Streptomyces</taxon>
    </lineage>
</organism>
<accession>A0AAU1UPJ2</accession>
<dbReference type="AlphaFoldDB" id="A0AAU1UPJ2"/>
<name>A0AAU1UPJ2_9ACTN</name>
<protein>
    <submittedName>
        <fullName evidence="2">Uncharacterized protein</fullName>
    </submittedName>
</protein>
<evidence type="ECO:0000256" key="1">
    <source>
        <dbReference type="SAM" id="MobiDB-lite"/>
    </source>
</evidence>
<sequence length="50" mass="4937">MRAASSVQLSTSMNSSGTSSPGVITTTSARALPIAGFFQVPFTGSATSVA</sequence>
<feature type="region of interest" description="Disordered" evidence="1">
    <location>
        <begin position="1"/>
        <end position="24"/>
    </location>
</feature>
<feature type="compositionally biased region" description="Low complexity" evidence="1">
    <location>
        <begin position="10"/>
        <end position="20"/>
    </location>
</feature>
<proteinExistence type="predicted"/>
<gene>
    <name evidence="2" type="ORF">OHU69_49775</name>
</gene>